<accession>A0A9W9HRI6</accession>
<sequence>MHVGIVGGGISGLYSALMLRRQGITVTLFEATDRLGGRIYTYHFSPLSLGEDPYFEAGAMRIPCTSTHRSVFGLIEDLNRHSHDDMKLQLIPYIMEHENNMAFVSGKKRRANDVSLAAELGLPEKYCGRSAQDLLRIVIEPWVTLLRDNFEAGFENVLQYDEWSFRQYLHLVAQWPHEVIDFVEMMTSQTNQYNLSFIEVILQYLDFNTKEWVTIKGGMSRLIDAVASLVGVHNIHTNAPVKGIHTSPHGKVKLFIGGISPKAMIFDSVILAIPLSSLNNMLERPRWSFSKEQAISRTYYEPLYKMGLHFRSRFWEHSAQPCFGGQSTTDLRVRWVIYPSNDLGSNGSGVLLIYSWMTDAARWSAMQFEDRVELALHELGILFAGEDEALDVTQEFIEAFDISWSSHSSTGGCMYLPGQLSRFSVEAGRPEGNIYFAGEHLSRHHAWIAGAIDSASKTVKEMLLKSISSKL</sequence>
<evidence type="ECO:0000256" key="2">
    <source>
        <dbReference type="ARBA" id="ARBA00023002"/>
    </source>
</evidence>
<evidence type="ECO:0000313" key="7">
    <source>
        <dbReference type="Proteomes" id="UP001149163"/>
    </source>
</evidence>
<evidence type="ECO:0000256" key="4">
    <source>
        <dbReference type="RuleBase" id="RU362067"/>
    </source>
</evidence>
<keyword evidence="2 4" id="KW-0560">Oxidoreductase</keyword>
<keyword evidence="7" id="KW-1185">Reference proteome</keyword>
<evidence type="ECO:0000256" key="3">
    <source>
        <dbReference type="PIRSR" id="PIRSR601613-1"/>
    </source>
</evidence>
<feature type="binding site" evidence="3">
    <location>
        <begin position="58"/>
        <end position="61"/>
    </location>
    <ligand>
        <name>FAD</name>
        <dbReference type="ChEBI" id="CHEBI:57692"/>
    </ligand>
</feature>
<dbReference type="PRINTS" id="PR00757">
    <property type="entry name" value="AMINEOXDASEF"/>
</dbReference>
<dbReference type="InterPro" id="IPR050281">
    <property type="entry name" value="Flavin_monoamine_oxidase"/>
</dbReference>
<feature type="binding site" evidence="3">
    <location>
        <position position="11"/>
    </location>
    <ligand>
        <name>FAD</name>
        <dbReference type="ChEBI" id="CHEBI:57692"/>
    </ligand>
</feature>
<dbReference type="EMBL" id="JAPQKN010000007">
    <property type="protein sequence ID" value="KAJ5153495.1"/>
    <property type="molecule type" value="Genomic_DNA"/>
</dbReference>
<protein>
    <recommendedName>
        <fullName evidence="4">Amine oxidase</fullName>
        <ecNumber evidence="4">1.4.3.-</ecNumber>
    </recommendedName>
</protein>
<dbReference type="Gene3D" id="3.50.50.60">
    <property type="entry name" value="FAD/NAD(P)-binding domain"/>
    <property type="match status" value="1"/>
</dbReference>
<dbReference type="RefSeq" id="XP_056539803.1">
    <property type="nucleotide sequence ID" value="XM_056692097.1"/>
</dbReference>
<dbReference type="Proteomes" id="UP001149163">
    <property type="component" value="Unassembled WGS sequence"/>
</dbReference>
<dbReference type="InterPro" id="IPR001613">
    <property type="entry name" value="Flavin_amine_oxidase"/>
</dbReference>
<dbReference type="Gene3D" id="3.90.660.10">
    <property type="match status" value="1"/>
</dbReference>
<feature type="domain" description="Amine oxidase" evidence="5">
    <location>
        <begin position="10"/>
        <end position="462"/>
    </location>
</feature>
<name>A0A9W9HRI6_9EURO</name>
<feature type="binding site" evidence="3">
    <location>
        <position position="241"/>
    </location>
    <ligand>
        <name>substrate</name>
    </ligand>
</feature>
<organism evidence="6 7">
    <name type="scientific">Penicillium canariense</name>
    <dbReference type="NCBI Taxonomy" id="189055"/>
    <lineage>
        <taxon>Eukaryota</taxon>
        <taxon>Fungi</taxon>
        <taxon>Dikarya</taxon>
        <taxon>Ascomycota</taxon>
        <taxon>Pezizomycotina</taxon>
        <taxon>Eurotiomycetes</taxon>
        <taxon>Eurotiomycetidae</taxon>
        <taxon>Eurotiales</taxon>
        <taxon>Aspergillaceae</taxon>
        <taxon>Penicillium</taxon>
    </lineage>
</organism>
<dbReference type="SUPFAM" id="SSF54373">
    <property type="entry name" value="FAD-linked reductases, C-terminal domain"/>
    <property type="match status" value="1"/>
</dbReference>
<keyword evidence="4" id="KW-0285">Flavoprotein</keyword>
<evidence type="ECO:0000256" key="1">
    <source>
        <dbReference type="ARBA" id="ARBA00001974"/>
    </source>
</evidence>
<dbReference type="PANTHER" id="PTHR10742">
    <property type="entry name" value="FLAVIN MONOAMINE OXIDASE"/>
    <property type="match status" value="1"/>
</dbReference>
<dbReference type="InterPro" id="IPR002937">
    <property type="entry name" value="Amino_oxidase"/>
</dbReference>
<dbReference type="PANTHER" id="PTHR10742:SF342">
    <property type="entry name" value="AMINE OXIDASE"/>
    <property type="match status" value="1"/>
</dbReference>
<dbReference type="GO" id="GO:0009063">
    <property type="term" value="P:amino acid catabolic process"/>
    <property type="evidence" value="ECO:0007669"/>
    <property type="project" value="TreeGrafter"/>
</dbReference>
<dbReference type="OrthoDB" id="7777654at2759"/>
<gene>
    <name evidence="6" type="ORF">N7482_009973</name>
</gene>
<proteinExistence type="inferred from homology"/>
<feature type="binding site" evidence="3">
    <location>
        <begin position="30"/>
        <end position="31"/>
    </location>
    <ligand>
        <name>FAD</name>
        <dbReference type="ChEBI" id="CHEBI:57692"/>
    </ligand>
</feature>
<dbReference type="AlphaFoldDB" id="A0A9W9HRI6"/>
<feature type="binding site" evidence="3">
    <location>
        <position position="439"/>
    </location>
    <ligand>
        <name>FAD</name>
        <dbReference type="ChEBI" id="CHEBI:57692"/>
    </ligand>
</feature>
<reference evidence="6" key="1">
    <citation type="submission" date="2022-11" db="EMBL/GenBank/DDBJ databases">
        <authorList>
            <person name="Petersen C."/>
        </authorList>
    </citation>
    <scope>NUCLEOTIDE SEQUENCE</scope>
    <source>
        <strain evidence="6">IBT 26290</strain>
    </source>
</reference>
<dbReference type="GO" id="GO:0001716">
    <property type="term" value="F:L-amino-acid oxidase activity"/>
    <property type="evidence" value="ECO:0007669"/>
    <property type="project" value="TreeGrafter"/>
</dbReference>
<dbReference type="EC" id="1.4.3.-" evidence="4"/>
<dbReference type="Pfam" id="PF01593">
    <property type="entry name" value="Amino_oxidase"/>
    <property type="match status" value="1"/>
</dbReference>
<dbReference type="SUPFAM" id="SSF51905">
    <property type="entry name" value="FAD/NAD(P)-binding domain"/>
    <property type="match status" value="1"/>
</dbReference>
<comment type="similarity">
    <text evidence="4">Belongs to the flavin monoamine oxidase family.</text>
</comment>
<feature type="binding site" evidence="3">
    <location>
        <position position="61"/>
    </location>
    <ligand>
        <name>substrate</name>
    </ligand>
</feature>
<dbReference type="InterPro" id="IPR036188">
    <property type="entry name" value="FAD/NAD-bd_sf"/>
</dbReference>
<evidence type="ECO:0000259" key="5">
    <source>
        <dbReference type="Pfam" id="PF01593"/>
    </source>
</evidence>
<comment type="caution">
    <text evidence="6">The sequence shown here is derived from an EMBL/GenBank/DDBJ whole genome shotgun (WGS) entry which is preliminary data.</text>
</comment>
<keyword evidence="4" id="KW-0274">FAD</keyword>
<comment type="cofactor">
    <cofactor evidence="1 4">
        <name>FAD</name>
        <dbReference type="ChEBI" id="CHEBI:57692"/>
    </cofactor>
</comment>
<dbReference type="Gene3D" id="1.10.405.10">
    <property type="entry name" value="Guanine Nucleotide Dissociation Inhibitor, domain 1"/>
    <property type="match status" value="1"/>
</dbReference>
<dbReference type="GeneID" id="81431273"/>
<evidence type="ECO:0000313" key="6">
    <source>
        <dbReference type="EMBL" id="KAJ5153495.1"/>
    </source>
</evidence>
<reference evidence="6" key="2">
    <citation type="journal article" date="2023" name="IMA Fungus">
        <title>Comparative genomic study of the Penicillium genus elucidates a diverse pangenome and 15 lateral gene transfer events.</title>
        <authorList>
            <person name="Petersen C."/>
            <person name="Sorensen T."/>
            <person name="Nielsen M.R."/>
            <person name="Sondergaard T.E."/>
            <person name="Sorensen J.L."/>
            <person name="Fitzpatrick D.A."/>
            <person name="Frisvad J.C."/>
            <person name="Nielsen K.L."/>
        </authorList>
    </citation>
    <scope>NUCLEOTIDE SEQUENCE</scope>
    <source>
        <strain evidence="6">IBT 26290</strain>
    </source>
</reference>